<proteinExistence type="predicted"/>
<dbReference type="VEuPathDB" id="TriTrypDB:BSAL_63605"/>
<organism evidence="1 2">
    <name type="scientific">Bodo saltans</name>
    <name type="common">Flagellated protozoan</name>
    <dbReference type="NCBI Taxonomy" id="75058"/>
    <lineage>
        <taxon>Eukaryota</taxon>
        <taxon>Discoba</taxon>
        <taxon>Euglenozoa</taxon>
        <taxon>Kinetoplastea</taxon>
        <taxon>Metakinetoplastina</taxon>
        <taxon>Eubodonida</taxon>
        <taxon>Bodonidae</taxon>
        <taxon>Bodo</taxon>
    </lineage>
</organism>
<reference evidence="2" key="1">
    <citation type="submission" date="2015-09" db="EMBL/GenBank/DDBJ databases">
        <authorList>
            <consortium name="Pathogen Informatics"/>
        </authorList>
    </citation>
    <scope>NUCLEOTIDE SEQUENCE [LARGE SCALE GENOMIC DNA]</scope>
    <source>
        <strain evidence="2">Lake Konstanz</strain>
    </source>
</reference>
<dbReference type="AlphaFoldDB" id="A0A0S4KFX5"/>
<dbReference type="EMBL" id="CYKH01000354">
    <property type="protein sequence ID" value="CUI13273.1"/>
    <property type="molecule type" value="Genomic_DNA"/>
</dbReference>
<sequence length="103" mass="11657">MLTTTTTLLNATSGWSYSQKAALEYEILAASHKFLGASVSSFSWNLAIRRFFSQSTNALPLRYIIRPLESIPYQDALSTIYFGTNRSRALNTHEHRALQGMWP</sequence>
<name>A0A0S4KFX5_BODSA</name>
<accession>A0A0S4KFX5</accession>
<protein>
    <submittedName>
        <fullName evidence="1">Uncharacterized protein</fullName>
    </submittedName>
</protein>
<evidence type="ECO:0000313" key="1">
    <source>
        <dbReference type="EMBL" id="CUI13273.1"/>
    </source>
</evidence>
<evidence type="ECO:0000313" key="2">
    <source>
        <dbReference type="Proteomes" id="UP000051952"/>
    </source>
</evidence>
<gene>
    <name evidence="1" type="ORF">BSAL_63605</name>
</gene>
<dbReference type="OrthoDB" id="20368at2759"/>
<dbReference type="Proteomes" id="UP000051952">
    <property type="component" value="Unassembled WGS sequence"/>
</dbReference>
<keyword evidence="2" id="KW-1185">Reference proteome</keyword>